<reference evidence="1 2" key="1">
    <citation type="submission" date="2024-02" db="EMBL/GenBank/DDBJ databases">
        <title>De novo assembly and annotation of 12 fungi associated with fruit tree decline syndrome in Ontario, Canada.</title>
        <authorList>
            <person name="Sulman M."/>
            <person name="Ellouze W."/>
            <person name="Ilyukhin E."/>
        </authorList>
    </citation>
    <scope>NUCLEOTIDE SEQUENCE [LARGE SCALE GENOMIC DNA]</scope>
    <source>
        <strain evidence="1 2">M42-189</strain>
    </source>
</reference>
<name>A0ABR3R8K6_9PLEO</name>
<sequence>MDLSSLHRECREQLLDSTKITLVVTYSGTAAHHKPQLDAAENVVARDRHRQLSDQAKVAGQVDSKVQIEIPAQALMAAAPGLCTDLKPNPNENYMRDNAYFLDIDSGPILPGYLMEVLDWYCRALNAKQWYDFLPADPSVQDCDKFYWLYIYITMRKLRMHVFANTLGGPFIGILVEQHQLADDVSKLEFIIQHLPEGDPLLNVVAGRYVQLEQAGRSPLLPEQWCAIQQAYSHFGSIVWNLQGFRDLFSDMERLGINDGVGEDMED</sequence>
<evidence type="ECO:0000313" key="1">
    <source>
        <dbReference type="EMBL" id="KAL1600769.1"/>
    </source>
</evidence>
<protein>
    <submittedName>
        <fullName evidence="1">Uncharacterized protein</fullName>
    </submittedName>
</protein>
<accession>A0ABR3R8K6</accession>
<proteinExistence type="predicted"/>
<gene>
    <name evidence="1" type="ORF">SLS60_007157</name>
</gene>
<dbReference type="Proteomes" id="UP001521785">
    <property type="component" value="Unassembled WGS sequence"/>
</dbReference>
<keyword evidence="2" id="KW-1185">Reference proteome</keyword>
<comment type="caution">
    <text evidence="1">The sequence shown here is derived from an EMBL/GenBank/DDBJ whole genome shotgun (WGS) entry which is preliminary data.</text>
</comment>
<evidence type="ECO:0000313" key="2">
    <source>
        <dbReference type="Proteomes" id="UP001521785"/>
    </source>
</evidence>
<dbReference type="EMBL" id="JAKJXO020000009">
    <property type="protein sequence ID" value="KAL1600769.1"/>
    <property type="molecule type" value="Genomic_DNA"/>
</dbReference>
<organism evidence="1 2">
    <name type="scientific">Paraconiothyrium brasiliense</name>
    <dbReference type="NCBI Taxonomy" id="300254"/>
    <lineage>
        <taxon>Eukaryota</taxon>
        <taxon>Fungi</taxon>
        <taxon>Dikarya</taxon>
        <taxon>Ascomycota</taxon>
        <taxon>Pezizomycotina</taxon>
        <taxon>Dothideomycetes</taxon>
        <taxon>Pleosporomycetidae</taxon>
        <taxon>Pleosporales</taxon>
        <taxon>Massarineae</taxon>
        <taxon>Didymosphaeriaceae</taxon>
        <taxon>Paraconiothyrium</taxon>
    </lineage>
</organism>